<feature type="region of interest" description="Disordered" evidence="1">
    <location>
        <begin position="126"/>
        <end position="148"/>
    </location>
</feature>
<evidence type="ECO:0000313" key="4">
    <source>
        <dbReference type="Proteomes" id="UP001159405"/>
    </source>
</evidence>
<keyword evidence="4" id="KW-1185">Reference proteome</keyword>
<name>A0ABN8NAC6_9CNID</name>
<sequence length="410" mass="47628">MAVRIRCSDWEKDQQLKSDLERYVLANYSRQEILDFASRDYPEYAWSLPTLSRRLNFFGIKYIRYETSVEDVKKAIQEEMEGPGQYLGYRAMQRKVREQHKLAVPRNLVYDVMSMVDPEGMTRRGNVAQKKRQRGATGTFTSLGPSHTHSGDGHDKLKGFMNSTFPLAVYWFQDAFSGYIFYLKLWTTNSDPKLIGRWYMDHLYSTKVISKYLRLDKGTETGHMAAIHTFLRQDQDNEPETTVFYGPSTNNKIERWWGDLHNRFERFFKRQLTILLEQGHYDPSNQTDRHLLAFIFIPFIQKEMNIFRETVWNSHRVRSQKGAAVPKGIPNHLYSFPGQYNADECGLQVTQEALDEVATLSGVMSVGDDYLPSSVREECERIVPNIDGVKPAEAADAYLFLKAQYREPTS</sequence>
<evidence type="ECO:0000256" key="1">
    <source>
        <dbReference type="SAM" id="MobiDB-lite"/>
    </source>
</evidence>
<protein>
    <recommendedName>
        <fullName evidence="2">Integrase core domain-containing protein</fullName>
    </recommendedName>
</protein>
<evidence type="ECO:0000313" key="3">
    <source>
        <dbReference type="EMBL" id="CAH3046562.1"/>
    </source>
</evidence>
<dbReference type="PANTHER" id="PTHR46177">
    <property type="entry name" value="INTEGRASE CATALYTIC DOMAIN-CONTAINING PROTEIN"/>
    <property type="match status" value="1"/>
</dbReference>
<dbReference type="PANTHER" id="PTHR46177:SF1">
    <property type="entry name" value="INTEGRASE CATALYTIC DOMAIN-CONTAINING PROTEIN"/>
    <property type="match status" value="1"/>
</dbReference>
<evidence type="ECO:0000259" key="2">
    <source>
        <dbReference type="Pfam" id="PF24764"/>
    </source>
</evidence>
<reference evidence="3 4" key="1">
    <citation type="submission" date="2022-05" db="EMBL/GenBank/DDBJ databases">
        <authorList>
            <consortium name="Genoscope - CEA"/>
            <person name="William W."/>
        </authorList>
    </citation>
    <scope>NUCLEOTIDE SEQUENCE [LARGE SCALE GENOMIC DNA]</scope>
</reference>
<gene>
    <name evidence="3" type="ORF">PLOB_00008161</name>
</gene>
<dbReference type="Proteomes" id="UP001159405">
    <property type="component" value="Unassembled WGS sequence"/>
</dbReference>
<dbReference type="Pfam" id="PF24764">
    <property type="entry name" value="rva_4"/>
    <property type="match status" value="1"/>
</dbReference>
<feature type="compositionally biased region" description="Polar residues" evidence="1">
    <location>
        <begin position="136"/>
        <end position="148"/>
    </location>
</feature>
<proteinExistence type="predicted"/>
<feature type="domain" description="Integrase core" evidence="2">
    <location>
        <begin position="174"/>
        <end position="322"/>
    </location>
</feature>
<accession>A0ABN8NAC6</accession>
<organism evidence="3 4">
    <name type="scientific">Porites lobata</name>
    <dbReference type="NCBI Taxonomy" id="104759"/>
    <lineage>
        <taxon>Eukaryota</taxon>
        <taxon>Metazoa</taxon>
        <taxon>Cnidaria</taxon>
        <taxon>Anthozoa</taxon>
        <taxon>Hexacorallia</taxon>
        <taxon>Scleractinia</taxon>
        <taxon>Fungiina</taxon>
        <taxon>Poritidae</taxon>
        <taxon>Porites</taxon>
    </lineage>
</organism>
<comment type="caution">
    <text evidence="3">The sequence shown here is derived from an EMBL/GenBank/DDBJ whole genome shotgun (WGS) entry which is preliminary data.</text>
</comment>
<dbReference type="InterPro" id="IPR058913">
    <property type="entry name" value="Integrase_dom_put"/>
</dbReference>
<dbReference type="EMBL" id="CALNXK010000014">
    <property type="protein sequence ID" value="CAH3046562.1"/>
    <property type="molecule type" value="Genomic_DNA"/>
</dbReference>